<evidence type="ECO:0000313" key="2">
    <source>
        <dbReference type="EMBL" id="KAH0964127.1"/>
    </source>
</evidence>
<keyword evidence="3" id="KW-1185">Reference proteome</keyword>
<gene>
    <name evidence="2" type="ORF">HRG_04555</name>
</gene>
<feature type="chain" id="PRO_5040165354" evidence="1">
    <location>
        <begin position="22"/>
        <end position="328"/>
    </location>
</feature>
<keyword evidence="1" id="KW-0732">Signal</keyword>
<sequence length="328" mass="35680">MRASALSVLLSTLLSFHQASAGLVRTTDVTNAEVDSFSDAVFVLDNAVASSKTDDTGGAVEPKSLHRRYYVQLQALGALADFLTQVPLRADCFFVTSARLLGTTVEDISNRAGVAVPRPGTSGVSMSNMMAALERLGLLFHVNAGRPYRSYIDYQANPRGVDVTRDVRRSSIFAYFAVDLEASSGQLFDQQLETIEAMDIEEEQAHVNEPMDTDEYAGVEAPMDVDRDVASGGVDLNTLPENVLQRIRNNLLPQGECAALVALAMIHASSHRGPRVMPGFEQTNNTMVQAEITKVVARGEDKCKKLQAMIPKEKLEHGSNAIVHDELK</sequence>
<feature type="signal peptide" evidence="1">
    <location>
        <begin position="1"/>
        <end position="21"/>
    </location>
</feature>
<proteinExistence type="predicted"/>
<accession>A0A9P8MZF5</accession>
<reference evidence="2" key="1">
    <citation type="submission" date="2021-09" db="EMBL/GenBank/DDBJ databases">
        <title>A high-quality genome of the endoparasitic fungus Hirsutella rhossiliensis with a comparison of Hirsutella genomes reveals transposable elements contributing to genome size variation.</title>
        <authorList>
            <person name="Lin R."/>
            <person name="Jiao Y."/>
            <person name="Sun X."/>
            <person name="Ling J."/>
            <person name="Xie B."/>
            <person name="Cheng X."/>
        </authorList>
    </citation>
    <scope>NUCLEOTIDE SEQUENCE</scope>
    <source>
        <strain evidence="2">HR02</strain>
    </source>
</reference>
<organism evidence="2 3">
    <name type="scientific">Hirsutella rhossiliensis</name>
    <dbReference type="NCBI Taxonomy" id="111463"/>
    <lineage>
        <taxon>Eukaryota</taxon>
        <taxon>Fungi</taxon>
        <taxon>Dikarya</taxon>
        <taxon>Ascomycota</taxon>
        <taxon>Pezizomycotina</taxon>
        <taxon>Sordariomycetes</taxon>
        <taxon>Hypocreomycetidae</taxon>
        <taxon>Hypocreales</taxon>
        <taxon>Ophiocordycipitaceae</taxon>
        <taxon>Hirsutella</taxon>
    </lineage>
</organism>
<protein>
    <submittedName>
        <fullName evidence="2">Uncharacterized protein</fullName>
    </submittedName>
</protein>
<evidence type="ECO:0000256" key="1">
    <source>
        <dbReference type="SAM" id="SignalP"/>
    </source>
</evidence>
<evidence type="ECO:0000313" key="3">
    <source>
        <dbReference type="Proteomes" id="UP000824596"/>
    </source>
</evidence>
<dbReference type="EMBL" id="JAIZPD010000004">
    <property type="protein sequence ID" value="KAH0964127.1"/>
    <property type="molecule type" value="Genomic_DNA"/>
</dbReference>
<dbReference type="Proteomes" id="UP000824596">
    <property type="component" value="Unassembled WGS sequence"/>
</dbReference>
<dbReference type="OrthoDB" id="3250447at2759"/>
<dbReference type="GeneID" id="68353684"/>
<dbReference type="RefSeq" id="XP_044721640.1">
    <property type="nucleotide sequence ID" value="XM_044863026.1"/>
</dbReference>
<dbReference type="AlphaFoldDB" id="A0A9P8MZF5"/>
<comment type="caution">
    <text evidence="2">The sequence shown here is derived from an EMBL/GenBank/DDBJ whole genome shotgun (WGS) entry which is preliminary data.</text>
</comment>
<name>A0A9P8MZF5_9HYPO</name>